<protein>
    <submittedName>
        <fullName evidence="7">TetR family transcriptional regulator</fullName>
    </submittedName>
</protein>
<feature type="DNA-binding region" description="H-T-H motif" evidence="5">
    <location>
        <begin position="30"/>
        <end position="49"/>
    </location>
</feature>
<gene>
    <name evidence="7" type="ORF">DES35_103134</name>
</gene>
<organism evidence="7 8">
    <name type="scientific">Schleiferia thermophila</name>
    <dbReference type="NCBI Taxonomy" id="884107"/>
    <lineage>
        <taxon>Bacteria</taxon>
        <taxon>Pseudomonadati</taxon>
        <taxon>Bacteroidota</taxon>
        <taxon>Flavobacteriia</taxon>
        <taxon>Flavobacteriales</taxon>
        <taxon>Schleiferiaceae</taxon>
        <taxon>Schleiferia</taxon>
    </lineage>
</organism>
<dbReference type="AlphaFoldDB" id="A0A369A1S3"/>
<feature type="domain" description="HTH tetR-type" evidence="6">
    <location>
        <begin position="7"/>
        <end position="67"/>
    </location>
</feature>
<sequence>MELIEQLSPEQQILAGAVVLFSRLGLRSVTMDDLARELGISKKTLYKYYRNKADLVDKGAELVIDHIKEFCGQICPKEENPIDELFILDEGMRNFNKMQHQGVQFQLRKYYPNTFFKIKEAQRKNFMEVTTQNLVKGIEQGWYRNDFDVEIIANLHYSRILMIMDEQYFPVSEFDWEKLTREALIYHIRGIASAKGLEYLENKYSQKSNEQR</sequence>
<dbReference type="GO" id="GO:0003700">
    <property type="term" value="F:DNA-binding transcription factor activity"/>
    <property type="evidence" value="ECO:0007669"/>
    <property type="project" value="TreeGrafter"/>
</dbReference>
<dbReference type="PANTHER" id="PTHR30055:SF175">
    <property type="entry name" value="HTH-TYPE TRANSCRIPTIONAL REPRESSOR KSTR2"/>
    <property type="match status" value="1"/>
</dbReference>
<keyword evidence="3 5" id="KW-0238">DNA-binding</keyword>
<evidence type="ECO:0000313" key="7">
    <source>
        <dbReference type="EMBL" id="RCX03252.1"/>
    </source>
</evidence>
<evidence type="ECO:0000256" key="2">
    <source>
        <dbReference type="ARBA" id="ARBA00023015"/>
    </source>
</evidence>
<evidence type="ECO:0000256" key="3">
    <source>
        <dbReference type="ARBA" id="ARBA00023125"/>
    </source>
</evidence>
<comment type="caution">
    <text evidence="7">The sequence shown here is derived from an EMBL/GenBank/DDBJ whole genome shotgun (WGS) entry which is preliminary data.</text>
</comment>
<dbReference type="Pfam" id="PF00440">
    <property type="entry name" value="TetR_N"/>
    <property type="match status" value="1"/>
</dbReference>
<proteinExistence type="predicted"/>
<keyword evidence="1" id="KW-0678">Repressor</keyword>
<accession>A0A369A1S3</accession>
<evidence type="ECO:0000313" key="8">
    <source>
        <dbReference type="Proteomes" id="UP000253517"/>
    </source>
</evidence>
<evidence type="ECO:0000256" key="1">
    <source>
        <dbReference type="ARBA" id="ARBA00022491"/>
    </source>
</evidence>
<name>A0A369A1S3_9FLAO</name>
<dbReference type="GO" id="GO:0000976">
    <property type="term" value="F:transcription cis-regulatory region binding"/>
    <property type="evidence" value="ECO:0007669"/>
    <property type="project" value="TreeGrafter"/>
</dbReference>
<dbReference type="InterPro" id="IPR036271">
    <property type="entry name" value="Tet_transcr_reg_TetR-rel_C_sf"/>
</dbReference>
<dbReference type="InterPro" id="IPR050109">
    <property type="entry name" value="HTH-type_TetR-like_transc_reg"/>
</dbReference>
<keyword evidence="2" id="KW-0805">Transcription regulation</keyword>
<dbReference type="PROSITE" id="PS50977">
    <property type="entry name" value="HTH_TETR_2"/>
    <property type="match status" value="1"/>
</dbReference>
<dbReference type="SUPFAM" id="SSF48498">
    <property type="entry name" value="Tetracyclin repressor-like, C-terminal domain"/>
    <property type="match status" value="1"/>
</dbReference>
<evidence type="ECO:0000256" key="4">
    <source>
        <dbReference type="ARBA" id="ARBA00023163"/>
    </source>
</evidence>
<dbReference type="Proteomes" id="UP000253517">
    <property type="component" value="Unassembled WGS sequence"/>
</dbReference>
<dbReference type="PANTHER" id="PTHR30055">
    <property type="entry name" value="HTH-TYPE TRANSCRIPTIONAL REGULATOR RUTR"/>
    <property type="match status" value="1"/>
</dbReference>
<dbReference type="Gene3D" id="1.10.357.10">
    <property type="entry name" value="Tetracycline Repressor, domain 2"/>
    <property type="match status" value="1"/>
</dbReference>
<dbReference type="EMBL" id="QPJS01000003">
    <property type="protein sequence ID" value="RCX03252.1"/>
    <property type="molecule type" value="Genomic_DNA"/>
</dbReference>
<dbReference type="SUPFAM" id="SSF46689">
    <property type="entry name" value="Homeodomain-like"/>
    <property type="match status" value="1"/>
</dbReference>
<dbReference type="InterPro" id="IPR009057">
    <property type="entry name" value="Homeodomain-like_sf"/>
</dbReference>
<reference evidence="7 8" key="1">
    <citation type="submission" date="2018-07" db="EMBL/GenBank/DDBJ databases">
        <title>Genomic Encyclopedia of Type Strains, Phase IV (KMG-IV): sequencing the most valuable type-strain genomes for metagenomic binning, comparative biology and taxonomic classification.</title>
        <authorList>
            <person name="Goeker M."/>
        </authorList>
    </citation>
    <scope>NUCLEOTIDE SEQUENCE [LARGE SCALE GENOMIC DNA]</scope>
    <source>
        <strain evidence="7 8">DSM 21410</strain>
    </source>
</reference>
<dbReference type="PRINTS" id="PR00455">
    <property type="entry name" value="HTHTETR"/>
</dbReference>
<evidence type="ECO:0000259" key="6">
    <source>
        <dbReference type="PROSITE" id="PS50977"/>
    </source>
</evidence>
<keyword evidence="4" id="KW-0804">Transcription</keyword>
<evidence type="ECO:0000256" key="5">
    <source>
        <dbReference type="PROSITE-ProRule" id="PRU00335"/>
    </source>
</evidence>
<keyword evidence="8" id="KW-1185">Reference proteome</keyword>
<dbReference type="InterPro" id="IPR001647">
    <property type="entry name" value="HTH_TetR"/>
</dbReference>